<keyword evidence="4" id="KW-1185">Reference proteome</keyword>
<organism evidence="3 4">
    <name type="scientific">Monosporascus ibericus</name>
    <dbReference type="NCBI Taxonomy" id="155417"/>
    <lineage>
        <taxon>Eukaryota</taxon>
        <taxon>Fungi</taxon>
        <taxon>Dikarya</taxon>
        <taxon>Ascomycota</taxon>
        <taxon>Pezizomycotina</taxon>
        <taxon>Sordariomycetes</taxon>
        <taxon>Xylariomycetidae</taxon>
        <taxon>Xylariales</taxon>
        <taxon>Xylariales incertae sedis</taxon>
        <taxon>Monosporascus</taxon>
    </lineage>
</organism>
<feature type="transmembrane region" description="Helical" evidence="2">
    <location>
        <begin position="12"/>
        <end position="39"/>
    </location>
</feature>
<evidence type="ECO:0000256" key="1">
    <source>
        <dbReference type="SAM" id="MobiDB-lite"/>
    </source>
</evidence>
<accession>A0A4Q4TJN2</accession>
<evidence type="ECO:0000313" key="4">
    <source>
        <dbReference type="Proteomes" id="UP000293360"/>
    </source>
</evidence>
<feature type="region of interest" description="Disordered" evidence="1">
    <location>
        <begin position="68"/>
        <end position="116"/>
    </location>
</feature>
<feature type="compositionally biased region" description="Low complexity" evidence="1">
    <location>
        <begin position="204"/>
        <end position="214"/>
    </location>
</feature>
<keyword evidence="2" id="KW-0472">Membrane</keyword>
<protein>
    <submittedName>
        <fullName evidence="3">Uncharacterized protein</fullName>
    </submittedName>
</protein>
<comment type="caution">
    <text evidence="3">The sequence shown here is derived from an EMBL/GenBank/DDBJ whole genome shotgun (WGS) entry which is preliminary data.</text>
</comment>
<keyword evidence="2" id="KW-0812">Transmembrane</keyword>
<feature type="region of interest" description="Disordered" evidence="1">
    <location>
        <begin position="167"/>
        <end position="217"/>
    </location>
</feature>
<dbReference type="OrthoDB" id="4492972at2759"/>
<evidence type="ECO:0000313" key="3">
    <source>
        <dbReference type="EMBL" id="RYP06214.1"/>
    </source>
</evidence>
<feature type="compositionally biased region" description="Basic residues" evidence="1">
    <location>
        <begin position="85"/>
        <end position="96"/>
    </location>
</feature>
<dbReference type="AlphaFoldDB" id="A0A4Q4TJN2"/>
<reference evidence="3 4" key="1">
    <citation type="submission" date="2018-06" db="EMBL/GenBank/DDBJ databases">
        <title>Complete Genomes of Monosporascus.</title>
        <authorList>
            <person name="Robinson A.J."/>
            <person name="Natvig D.O."/>
        </authorList>
    </citation>
    <scope>NUCLEOTIDE SEQUENCE [LARGE SCALE GENOMIC DNA]</scope>
    <source>
        <strain evidence="3 4">CBS 110550</strain>
    </source>
</reference>
<keyword evidence="2" id="KW-1133">Transmembrane helix</keyword>
<gene>
    <name evidence="3" type="ORF">DL764_003306</name>
</gene>
<proteinExistence type="predicted"/>
<name>A0A4Q4TJN2_9PEZI</name>
<sequence length="241" mass="26000">MGGINPFQLLIIPFLFLFALPLGFFACITTALAFFVLYLRFTMAYVDVGLETASFVLFGNGAHNQQFASRGTASPHPLSAGTHASTKHRHGRKRRGSVSSGSLTPVPGLNGGPLTPGIGFDRDFEGIGGWRIDTANIGRGVAGDEQWYNLNSRLEFPSRRHYFRSHSGAAVPSGASGGALYSKASKRAASESPEDLKMTASANSSRPRTPSSTRYYGGLSLVDDEEYFPLPDKRHARKLTA</sequence>
<dbReference type="EMBL" id="QJNU01000139">
    <property type="protein sequence ID" value="RYP06214.1"/>
    <property type="molecule type" value="Genomic_DNA"/>
</dbReference>
<evidence type="ECO:0000256" key="2">
    <source>
        <dbReference type="SAM" id="Phobius"/>
    </source>
</evidence>
<dbReference type="Proteomes" id="UP000293360">
    <property type="component" value="Unassembled WGS sequence"/>
</dbReference>